<name>A0AAN7W443_9PEZI</name>
<dbReference type="Proteomes" id="UP001310594">
    <property type="component" value="Unassembled WGS sequence"/>
</dbReference>
<accession>A0AAN7W443</accession>
<gene>
    <name evidence="1" type="ORF">LTR97_007038</name>
</gene>
<organism evidence="1 2">
    <name type="scientific">Elasticomyces elasticus</name>
    <dbReference type="NCBI Taxonomy" id="574655"/>
    <lineage>
        <taxon>Eukaryota</taxon>
        <taxon>Fungi</taxon>
        <taxon>Dikarya</taxon>
        <taxon>Ascomycota</taxon>
        <taxon>Pezizomycotina</taxon>
        <taxon>Dothideomycetes</taxon>
        <taxon>Dothideomycetidae</taxon>
        <taxon>Mycosphaerellales</taxon>
        <taxon>Teratosphaeriaceae</taxon>
        <taxon>Elasticomyces</taxon>
    </lineage>
</organism>
<dbReference type="AlphaFoldDB" id="A0AAN7W443"/>
<reference evidence="1" key="1">
    <citation type="submission" date="2023-08" db="EMBL/GenBank/DDBJ databases">
        <title>Black Yeasts Isolated from many extreme environments.</title>
        <authorList>
            <person name="Coleine C."/>
            <person name="Stajich J.E."/>
            <person name="Selbmann L."/>
        </authorList>
    </citation>
    <scope>NUCLEOTIDE SEQUENCE</scope>
    <source>
        <strain evidence="1">CCFEE 5810</strain>
    </source>
</reference>
<sequence length="321" mass="35615">MAQPNRSPDRALGDLGLLPAELRNVIYELVMPTGQACQFGRAQRFLLERPPGLMFASRIVRTETLMLYFSKLDWSVNIKHGAIPGKGYNLVTPGKKVKKLARFTFNDPWSGLSIKDNTKFLQQITIRRVSPGWPCIKFEVVPGAATGTATVVLRHGSDCPACDSAKWEGAAEKRREAWQVEVDQAANKAAKLNAQTFPGNSYSQRAAAYGQKSYSQRMAAYAAYAQQYRPLSAQVAGGGNFEQLERQYKQDTDEHHASVGRFTKVLFTDTEINVAGFSVQDLRAIAWSIDGAMSDELKKQLALVDSLNRAWRTMYGEGPSE</sequence>
<comment type="caution">
    <text evidence="1">The sequence shown here is derived from an EMBL/GenBank/DDBJ whole genome shotgun (WGS) entry which is preliminary data.</text>
</comment>
<dbReference type="EMBL" id="JAVRQU010000010">
    <property type="protein sequence ID" value="KAK5698078.1"/>
    <property type="molecule type" value="Genomic_DNA"/>
</dbReference>
<proteinExistence type="predicted"/>
<protein>
    <submittedName>
        <fullName evidence="1">Uncharacterized protein</fullName>
    </submittedName>
</protein>
<evidence type="ECO:0000313" key="1">
    <source>
        <dbReference type="EMBL" id="KAK5698078.1"/>
    </source>
</evidence>
<evidence type="ECO:0000313" key="2">
    <source>
        <dbReference type="Proteomes" id="UP001310594"/>
    </source>
</evidence>